<gene>
    <name evidence="6" type="ORF">SAMN02982931_03483</name>
</gene>
<evidence type="ECO:0000259" key="5">
    <source>
        <dbReference type="PROSITE" id="PS50893"/>
    </source>
</evidence>
<dbReference type="GO" id="GO:0005524">
    <property type="term" value="F:ATP binding"/>
    <property type="evidence" value="ECO:0007669"/>
    <property type="project" value="UniProtKB-KW"/>
</dbReference>
<keyword evidence="3" id="KW-0547">Nucleotide-binding</keyword>
<reference evidence="6 7" key="1">
    <citation type="submission" date="2016-10" db="EMBL/GenBank/DDBJ databases">
        <authorList>
            <person name="de Groot N.N."/>
        </authorList>
    </citation>
    <scope>NUCLEOTIDE SEQUENCE [LARGE SCALE GENOMIC DNA]</scope>
    <source>
        <strain evidence="6 7">ATCC 35022</strain>
    </source>
</reference>
<dbReference type="CDD" id="cd03293">
    <property type="entry name" value="ABC_NrtD_SsuB_transporters"/>
    <property type="match status" value="1"/>
</dbReference>
<evidence type="ECO:0000313" key="6">
    <source>
        <dbReference type="EMBL" id="SDB45209.1"/>
    </source>
</evidence>
<sequence length="293" mass="32021">MAELRLAASRDDAAPEVSGAASAGPVSIAVRNVSKVFARDGQETVALDGVDLDIREGEFLAVVGPSGCGKSTLMRLIGGLDMPTRGEVTIGGAAITAPVTDLGIVFQKPVLLEWRTVLENVMFQIDMRGEKRRDHLDSARQLLAAVGLADFENRYPHELSGGMQQRASIARALIHEPPLLLMDEPFGALDALTREQMRLDLEELWLSTRKTVIFITHSIDEAVLLADRVVVMTPRPGRVDRILDIPLERPRGLEGRKTPEFLAAVDEITELFLANGTLHASRPVLNLLNKKEP</sequence>
<name>A0A1G6DJE2_9HYPH</name>
<feature type="domain" description="ABC transporter" evidence="5">
    <location>
        <begin position="28"/>
        <end position="259"/>
    </location>
</feature>
<dbReference type="PROSITE" id="PS00211">
    <property type="entry name" value="ABC_TRANSPORTER_1"/>
    <property type="match status" value="1"/>
</dbReference>
<accession>A0A1G6DJE2</accession>
<dbReference type="SUPFAM" id="SSF52540">
    <property type="entry name" value="P-loop containing nucleoside triphosphate hydrolases"/>
    <property type="match status" value="1"/>
</dbReference>
<dbReference type="InterPro" id="IPR003593">
    <property type="entry name" value="AAA+_ATPase"/>
</dbReference>
<dbReference type="EMBL" id="FMXQ01000007">
    <property type="protein sequence ID" value="SDB45209.1"/>
    <property type="molecule type" value="Genomic_DNA"/>
</dbReference>
<dbReference type="InterPro" id="IPR050166">
    <property type="entry name" value="ABC_transporter_ATP-bind"/>
</dbReference>
<dbReference type="InterPro" id="IPR017871">
    <property type="entry name" value="ABC_transporter-like_CS"/>
</dbReference>
<keyword evidence="4 6" id="KW-0067">ATP-binding</keyword>
<protein>
    <submittedName>
        <fullName evidence="6">NitT/TauT family transport system ATP-binding protein</fullName>
    </submittedName>
</protein>
<evidence type="ECO:0000256" key="3">
    <source>
        <dbReference type="ARBA" id="ARBA00022741"/>
    </source>
</evidence>
<dbReference type="SMART" id="SM00382">
    <property type="entry name" value="AAA"/>
    <property type="match status" value="1"/>
</dbReference>
<dbReference type="InterPro" id="IPR027417">
    <property type="entry name" value="P-loop_NTPase"/>
</dbReference>
<dbReference type="InterPro" id="IPR003439">
    <property type="entry name" value="ABC_transporter-like_ATP-bd"/>
</dbReference>
<evidence type="ECO:0000256" key="4">
    <source>
        <dbReference type="ARBA" id="ARBA00022840"/>
    </source>
</evidence>
<proteinExistence type="inferred from homology"/>
<dbReference type="Pfam" id="PF00005">
    <property type="entry name" value="ABC_tran"/>
    <property type="match status" value="1"/>
</dbReference>
<keyword evidence="2" id="KW-0813">Transport</keyword>
<dbReference type="PANTHER" id="PTHR42788">
    <property type="entry name" value="TAURINE IMPORT ATP-BINDING PROTEIN-RELATED"/>
    <property type="match status" value="1"/>
</dbReference>
<comment type="similarity">
    <text evidence="1">Belongs to the ABC transporter superfamily.</text>
</comment>
<evidence type="ECO:0000256" key="1">
    <source>
        <dbReference type="ARBA" id="ARBA00005417"/>
    </source>
</evidence>
<dbReference type="Gene3D" id="3.40.50.300">
    <property type="entry name" value="P-loop containing nucleotide triphosphate hydrolases"/>
    <property type="match status" value="1"/>
</dbReference>
<organism evidence="6 7">
    <name type="scientific">Bauldia litoralis</name>
    <dbReference type="NCBI Taxonomy" id="665467"/>
    <lineage>
        <taxon>Bacteria</taxon>
        <taxon>Pseudomonadati</taxon>
        <taxon>Pseudomonadota</taxon>
        <taxon>Alphaproteobacteria</taxon>
        <taxon>Hyphomicrobiales</taxon>
        <taxon>Kaistiaceae</taxon>
        <taxon>Bauldia</taxon>
    </lineage>
</organism>
<dbReference type="OrthoDB" id="9807242at2"/>
<dbReference type="PROSITE" id="PS50893">
    <property type="entry name" value="ABC_TRANSPORTER_2"/>
    <property type="match status" value="1"/>
</dbReference>
<dbReference type="RefSeq" id="WP_090878254.1">
    <property type="nucleotide sequence ID" value="NZ_FMXQ01000007.1"/>
</dbReference>
<dbReference type="PANTHER" id="PTHR42788:SF13">
    <property type="entry name" value="ALIPHATIC SULFONATES IMPORT ATP-BINDING PROTEIN SSUB"/>
    <property type="match status" value="1"/>
</dbReference>
<dbReference type="Proteomes" id="UP000199071">
    <property type="component" value="Unassembled WGS sequence"/>
</dbReference>
<keyword evidence="7" id="KW-1185">Reference proteome</keyword>
<dbReference type="AlphaFoldDB" id="A0A1G6DJE2"/>
<dbReference type="STRING" id="665467.SAMN02982931_03483"/>
<evidence type="ECO:0000313" key="7">
    <source>
        <dbReference type="Proteomes" id="UP000199071"/>
    </source>
</evidence>
<dbReference type="GO" id="GO:0016887">
    <property type="term" value="F:ATP hydrolysis activity"/>
    <property type="evidence" value="ECO:0007669"/>
    <property type="project" value="InterPro"/>
</dbReference>
<evidence type="ECO:0000256" key="2">
    <source>
        <dbReference type="ARBA" id="ARBA00022448"/>
    </source>
</evidence>